<evidence type="ECO:0000313" key="15">
    <source>
        <dbReference type="Proteomes" id="UP000824540"/>
    </source>
</evidence>
<dbReference type="InterPro" id="IPR050630">
    <property type="entry name" value="WD_repeat_EMAP"/>
</dbReference>
<evidence type="ECO:0000256" key="8">
    <source>
        <dbReference type="ARBA" id="ARBA00023273"/>
    </source>
</evidence>
<keyword evidence="7" id="KW-0969">Cilium</keyword>
<dbReference type="InterPro" id="IPR015943">
    <property type="entry name" value="WD40/YVTN_repeat-like_dom_sf"/>
</dbReference>
<dbReference type="GO" id="GO:0005930">
    <property type="term" value="C:axoneme"/>
    <property type="evidence" value="ECO:0007669"/>
    <property type="project" value="UniProtKB-ARBA"/>
</dbReference>
<feature type="repeat" description="WD" evidence="13">
    <location>
        <begin position="433"/>
        <end position="464"/>
    </location>
</feature>
<evidence type="ECO:0000256" key="5">
    <source>
        <dbReference type="ARBA" id="ARBA00022737"/>
    </source>
</evidence>
<name>A0A8T2NWJ5_9TELE</name>
<evidence type="ECO:0000256" key="1">
    <source>
        <dbReference type="ARBA" id="ARBA00004230"/>
    </source>
</evidence>
<dbReference type="InterPro" id="IPR001680">
    <property type="entry name" value="WD40_rpt"/>
</dbReference>
<proteinExistence type="inferred from homology"/>
<dbReference type="Gene3D" id="2.130.10.10">
    <property type="entry name" value="YVTN repeat-like/Quinoprotein amine dehydrogenase"/>
    <property type="match status" value="3"/>
</dbReference>
<evidence type="ECO:0000256" key="12">
    <source>
        <dbReference type="ARBA" id="ARBA00047117"/>
    </source>
</evidence>
<gene>
    <name evidence="14" type="ORF">JZ751_013262</name>
</gene>
<dbReference type="GO" id="GO:0031514">
    <property type="term" value="C:motile cilium"/>
    <property type="evidence" value="ECO:0007669"/>
    <property type="project" value="UniProtKB-SubCell"/>
</dbReference>
<evidence type="ECO:0000256" key="7">
    <source>
        <dbReference type="ARBA" id="ARBA00023069"/>
    </source>
</evidence>
<comment type="function">
    <text evidence="11">Microtubule inner protein (MIP) part of the dynein-decorated doublet microtubules (DMTs) in cilia axoneme. Important for proper ciliary and flagellar beating. May act in cooperation with CFAP45 and axonemal dynein subunit DNAH11. May play a role in cell growth and/or survival.</text>
</comment>
<dbReference type="CDD" id="cd00200">
    <property type="entry name" value="WD40"/>
    <property type="match status" value="1"/>
</dbReference>
<accession>A0A8T2NWJ5</accession>
<dbReference type="FunFam" id="2.130.10.10:FF:001320">
    <property type="entry name" value="Predicted protein"/>
    <property type="match status" value="1"/>
</dbReference>
<feature type="repeat" description="WD" evidence="13">
    <location>
        <begin position="391"/>
        <end position="432"/>
    </location>
</feature>
<dbReference type="Pfam" id="PF00400">
    <property type="entry name" value="WD40"/>
    <property type="match status" value="4"/>
</dbReference>
<protein>
    <recommendedName>
        <fullName evidence="10">Cilia- and flagella-associated protein 52</fullName>
    </recommendedName>
</protein>
<comment type="caution">
    <text evidence="14">The sequence shown here is derived from an EMBL/GenBank/DDBJ whole genome shotgun (WGS) entry which is preliminary data.</text>
</comment>
<keyword evidence="6" id="KW-0282">Flagellum</keyword>
<dbReference type="OrthoDB" id="6252103at2759"/>
<organism evidence="14 15">
    <name type="scientific">Albula glossodonta</name>
    <name type="common">roundjaw bonefish</name>
    <dbReference type="NCBI Taxonomy" id="121402"/>
    <lineage>
        <taxon>Eukaryota</taxon>
        <taxon>Metazoa</taxon>
        <taxon>Chordata</taxon>
        <taxon>Craniata</taxon>
        <taxon>Vertebrata</taxon>
        <taxon>Euteleostomi</taxon>
        <taxon>Actinopterygii</taxon>
        <taxon>Neopterygii</taxon>
        <taxon>Teleostei</taxon>
        <taxon>Albuliformes</taxon>
        <taxon>Albulidae</taxon>
        <taxon>Albula</taxon>
    </lineage>
</organism>
<evidence type="ECO:0000256" key="2">
    <source>
        <dbReference type="ARBA" id="ARBA00004496"/>
    </source>
</evidence>
<comment type="subcellular location">
    <subcellularLocation>
        <location evidence="1">Cell projection</location>
        <location evidence="1">Cilium</location>
        <location evidence="1">Flagellum</location>
    </subcellularLocation>
    <subcellularLocation>
        <location evidence="2">Cytoplasm</location>
    </subcellularLocation>
</comment>
<evidence type="ECO:0000256" key="4">
    <source>
        <dbReference type="ARBA" id="ARBA00022574"/>
    </source>
</evidence>
<sequence length="475" mass="52139">MAVCDFSIVVWDVERAEALCGNPATVHCGLQCLTLQFSNLNDNIFMSGGNGTIRVWEIDPPTRKMRPTECQIGQLRRVVSKDDGFFYCGTSSGDILKINLRTKLLNCYGPMKDKFPQGVNALRLLKAGEILVGSGDGVVSVCKEPNFNAFMRVQLEGGVTSIALPNKGHELYVGTDASNIYSIRDEDFKETLFSTSHKDAVNDIAFPLGTSELFATCSMNDIRVWHTSTSKELLRITVPNLICNVVCFTADGRCIVSAWNDGQIRGFTPESGKLMFIINNAHCLGVTAMAVCRDCRTIVSGGGEGQVRIWEVQPGAHRLIEAMKEHKAAVNRLALKSDDKENYARKQMVLANTMFKCVCYHPDGYQIITSGSDRKIGFWEVYDGTAVRELEGSLSGSINAMDISQDGAHFITGGDEKLVKVWKYTEGEVTHVGVGHSGSITSARICPSGRYIVSTSLDGAVLRWRFPNPPRPQAN</sequence>
<feature type="repeat" description="WD" evidence="13">
    <location>
        <begin position="358"/>
        <end position="389"/>
    </location>
</feature>
<dbReference type="PANTHER" id="PTHR13720">
    <property type="entry name" value="WD-40 REPEAT PROTEIN"/>
    <property type="match status" value="1"/>
</dbReference>
<keyword evidence="5" id="KW-0677">Repeat</keyword>
<feature type="repeat" description="WD" evidence="13">
    <location>
        <begin position="279"/>
        <end position="313"/>
    </location>
</feature>
<evidence type="ECO:0000256" key="13">
    <source>
        <dbReference type="PROSITE-ProRule" id="PRU00221"/>
    </source>
</evidence>
<dbReference type="SUPFAM" id="SSF50978">
    <property type="entry name" value="WD40 repeat-like"/>
    <property type="match status" value="1"/>
</dbReference>
<dbReference type="SMART" id="SM00320">
    <property type="entry name" value="WD40"/>
    <property type="match status" value="8"/>
</dbReference>
<dbReference type="PROSITE" id="PS50082">
    <property type="entry name" value="WD_REPEATS_2"/>
    <property type="match status" value="4"/>
</dbReference>
<dbReference type="SUPFAM" id="SSF50998">
    <property type="entry name" value="Quinoprotein alcohol dehydrogenase-like"/>
    <property type="match status" value="1"/>
</dbReference>
<dbReference type="FunFam" id="2.130.10.10:FF:000207">
    <property type="entry name" value="Cilia- and flagella-associated protein 52"/>
    <property type="match status" value="1"/>
</dbReference>
<dbReference type="EMBL" id="JAFBMS010000022">
    <property type="protein sequence ID" value="KAG9343876.1"/>
    <property type="molecule type" value="Genomic_DNA"/>
</dbReference>
<dbReference type="InterPro" id="IPR011047">
    <property type="entry name" value="Quinoprotein_ADH-like_sf"/>
</dbReference>
<keyword evidence="3" id="KW-0963">Cytoplasm</keyword>
<reference evidence="14" key="1">
    <citation type="thesis" date="2021" institute="BYU ScholarsArchive" country="Provo, UT, USA">
        <title>Applications of and Algorithms for Genome Assembly and Genomic Analyses with an Emphasis on Marine Teleosts.</title>
        <authorList>
            <person name="Pickett B.D."/>
        </authorList>
    </citation>
    <scope>NUCLEOTIDE SEQUENCE</scope>
    <source>
        <strain evidence="14">HI-2016</strain>
    </source>
</reference>
<comment type="similarity">
    <text evidence="9">Belongs to the CFAP52 family.</text>
</comment>
<evidence type="ECO:0000256" key="11">
    <source>
        <dbReference type="ARBA" id="ARBA00046056"/>
    </source>
</evidence>
<keyword evidence="15" id="KW-1185">Reference proteome</keyword>
<comment type="subunit">
    <text evidence="12">Microtubule inner protein component of sperm flagellar doublet microtubules. Interacts with BRCA2. Interacts with the CCT chaperonin complex. Interacts with HSP70. Interacts with AK8. Interacts with CFAP45. Interacts with DNAI1. Interacts with IQDC.</text>
</comment>
<evidence type="ECO:0000256" key="10">
    <source>
        <dbReference type="ARBA" id="ARBA00029552"/>
    </source>
</evidence>
<evidence type="ECO:0000256" key="6">
    <source>
        <dbReference type="ARBA" id="ARBA00022846"/>
    </source>
</evidence>
<dbReference type="PROSITE" id="PS00678">
    <property type="entry name" value="WD_REPEATS_1"/>
    <property type="match status" value="1"/>
</dbReference>
<dbReference type="AlphaFoldDB" id="A0A8T2NWJ5"/>
<dbReference type="InterPro" id="IPR019775">
    <property type="entry name" value="WD40_repeat_CS"/>
</dbReference>
<dbReference type="InterPro" id="IPR036322">
    <property type="entry name" value="WD40_repeat_dom_sf"/>
</dbReference>
<dbReference type="Proteomes" id="UP000824540">
    <property type="component" value="Unassembled WGS sequence"/>
</dbReference>
<evidence type="ECO:0000313" key="14">
    <source>
        <dbReference type="EMBL" id="KAG9343876.1"/>
    </source>
</evidence>
<keyword evidence="8" id="KW-0966">Cell projection</keyword>
<keyword evidence="4 13" id="KW-0853">WD repeat</keyword>
<dbReference type="PANTHER" id="PTHR13720:SF14">
    <property type="entry name" value="CILIA- AND FLAGELLA-ASSOCIATED PROTEIN 52"/>
    <property type="match status" value="1"/>
</dbReference>
<evidence type="ECO:0000256" key="9">
    <source>
        <dbReference type="ARBA" id="ARBA00029456"/>
    </source>
</evidence>
<evidence type="ECO:0000256" key="3">
    <source>
        <dbReference type="ARBA" id="ARBA00022490"/>
    </source>
</evidence>